<dbReference type="InterPro" id="IPR039424">
    <property type="entry name" value="SBP_5"/>
</dbReference>
<evidence type="ECO:0000313" key="7">
    <source>
        <dbReference type="Proteomes" id="UP000787635"/>
    </source>
</evidence>
<accession>A0ABX1E1X3</accession>
<dbReference type="Gene3D" id="3.10.105.10">
    <property type="entry name" value="Dipeptide-binding Protein, Domain 3"/>
    <property type="match status" value="1"/>
</dbReference>
<dbReference type="EMBL" id="JAAVNE010000012">
    <property type="protein sequence ID" value="NKC31091.1"/>
    <property type="molecule type" value="Genomic_DNA"/>
</dbReference>
<keyword evidence="7" id="KW-1185">Reference proteome</keyword>
<dbReference type="Proteomes" id="UP000787635">
    <property type="component" value="Unassembled WGS sequence"/>
</dbReference>
<organism evidence="6 7">
    <name type="scientific">Falsiroseomonas selenitidurans</name>
    <dbReference type="NCBI Taxonomy" id="2716335"/>
    <lineage>
        <taxon>Bacteria</taxon>
        <taxon>Pseudomonadati</taxon>
        <taxon>Pseudomonadota</taxon>
        <taxon>Alphaproteobacteria</taxon>
        <taxon>Acetobacterales</taxon>
        <taxon>Roseomonadaceae</taxon>
        <taxon>Falsiroseomonas</taxon>
    </lineage>
</organism>
<dbReference type="PANTHER" id="PTHR30290:SF38">
    <property type="entry name" value="D,D-DIPEPTIDE-BINDING PERIPLASMIC PROTEIN DDPA-RELATED"/>
    <property type="match status" value="1"/>
</dbReference>
<protein>
    <recommendedName>
        <fullName evidence="5">Solute-binding protein family 5 domain-containing protein</fullName>
    </recommendedName>
</protein>
<dbReference type="Gene3D" id="3.90.76.10">
    <property type="entry name" value="Dipeptide-binding Protein, Domain 1"/>
    <property type="match status" value="1"/>
</dbReference>
<evidence type="ECO:0000259" key="5">
    <source>
        <dbReference type="Pfam" id="PF00496"/>
    </source>
</evidence>
<feature type="domain" description="Solute-binding protein family 5" evidence="5">
    <location>
        <begin position="76"/>
        <end position="400"/>
    </location>
</feature>
<dbReference type="RefSeq" id="WP_168029657.1">
    <property type="nucleotide sequence ID" value="NZ_JAAVNE010000012.1"/>
</dbReference>
<dbReference type="SUPFAM" id="SSF53850">
    <property type="entry name" value="Periplasmic binding protein-like II"/>
    <property type="match status" value="1"/>
</dbReference>
<gene>
    <name evidence="6" type="ORF">HEQ75_09480</name>
</gene>
<evidence type="ECO:0000256" key="3">
    <source>
        <dbReference type="ARBA" id="ARBA00022729"/>
    </source>
</evidence>
<feature type="chain" id="PRO_5046915067" description="Solute-binding protein family 5 domain-containing protein" evidence="4">
    <location>
        <begin position="28"/>
        <end position="518"/>
    </location>
</feature>
<reference evidence="6 7" key="1">
    <citation type="submission" date="2020-03" db="EMBL/GenBank/DDBJ databases">
        <title>Roseomonas selenitidurans sp. nov. isolated from urban soil.</title>
        <authorList>
            <person name="Liu H."/>
        </authorList>
    </citation>
    <scope>NUCLEOTIDE SEQUENCE [LARGE SCALE GENOMIC DNA]</scope>
    <source>
        <strain evidence="6 7">BU-1</strain>
    </source>
</reference>
<keyword evidence="3 4" id="KW-0732">Signal</keyword>
<evidence type="ECO:0000256" key="1">
    <source>
        <dbReference type="ARBA" id="ARBA00004418"/>
    </source>
</evidence>
<dbReference type="Gene3D" id="3.40.190.10">
    <property type="entry name" value="Periplasmic binding protein-like II"/>
    <property type="match status" value="1"/>
</dbReference>
<dbReference type="InterPro" id="IPR030678">
    <property type="entry name" value="Peptide/Ni-bd"/>
</dbReference>
<name>A0ABX1E1X3_9PROT</name>
<sequence>MSFARRDLMAAAAAGTLASAMPMPAMANPRELRVGVQTHARTLDFQAETGNNAAQFLDCLCDTLVEIDTRSATPRYMPGLATAWHSISPTVTEFRLREGVRMHDGTLMDADDVVFSLQRVFTPTEARYRGNHGRYFSNFARVEKQDAMTVRIVTHRPDPLVEALLSCRNAGIASKEQADALGLDRAAQSPAGSGPYRVGSFRPNAELTVERFADYWGPAAPLDRVRFTRVSEMAPRVTALLNGDVDFIVSIPPDQQAPIRARRGLRLVETTWPMFFLYVLNMNRPEIADPRIRRAMNLAIDRNALASALWGGKAHAPRGHYFRGFADHDFLNDLNLLPYDPAEARRLMRAAGYNGEEIVLSFQSAYYTYGDLGAQAVLDMWKDVGFRARLQVIEGFGQNSSRFFTRDWSNPLYYPDMLGAFDTHWAQASWVTRDKWFAPEKFPAYQPLYDAVRFGTDPQARRDAYRRLVILTETEMVPWVLLYQPAEAYAMRANIAWEIPHNVRPYQLPFRAGLVNVS</sequence>
<evidence type="ECO:0000256" key="2">
    <source>
        <dbReference type="ARBA" id="ARBA00005695"/>
    </source>
</evidence>
<proteinExistence type="inferred from homology"/>
<dbReference type="PROSITE" id="PS51318">
    <property type="entry name" value="TAT"/>
    <property type="match status" value="1"/>
</dbReference>
<feature type="signal peptide" evidence="4">
    <location>
        <begin position="1"/>
        <end position="27"/>
    </location>
</feature>
<dbReference type="InterPro" id="IPR006311">
    <property type="entry name" value="TAT_signal"/>
</dbReference>
<comment type="similarity">
    <text evidence="2">Belongs to the bacterial solute-binding protein 5 family.</text>
</comment>
<comment type="subcellular location">
    <subcellularLocation>
        <location evidence="1">Periplasm</location>
    </subcellularLocation>
</comment>
<dbReference type="Pfam" id="PF00496">
    <property type="entry name" value="SBP_bac_5"/>
    <property type="match status" value="1"/>
</dbReference>
<comment type="caution">
    <text evidence="6">The sequence shown here is derived from an EMBL/GenBank/DDBJ whole genome shotgun (WGS) entry which is preliminary data.</text>
</comment>
<dbReference type="PIRSF" id="PIRSF002741">
    <property type="entry name" value="MppA"/>
    <property type="match status" value="1"/>
</dbReference>
<dbReference type="PANTHER" id="PTHR30290">
    <property type="entry name" value="PERIPLASMIC BINDING COMPONENT OF ABC TRANSPORTER"/>
    <property type="match status" value="1"/>
</dbReference>
<dbReference type="InterPro" id="IPR000914">
    <property type="entry name" value="SBP_5_dom"/>
</dbReference>
<evidence type="ECO:0000256" key="4">
    <source>
        <dbReference type="SAM" id="SignalP"/>
    </source>
</evidence>
<evidence type="ECO:0000313" key="6">
    <source>
        <dbReference type="EMBL" id="NKC31091.1"/>
    </source>
</evidence>